<organism evidence="6 7">
    <name type="scientific">Candidatus Lachnoclostridium pullistercoris</name>
    <dbReference type="NCBI Taxonomy" id="2838632"/>
    <lineage>
        <taxon>Bacteria</taxon>
        <taxon>Bacillati</taxon>
        <taxon>Bacillota</taxon>
        <taxon>Clostridia</taxon>
        <taxon>Lachnospirales</taxon>
        <taxon>Lachnospiraceae</taxon>
    </lineage>
</organism>
<protein>
    <submittedName>
        <fullName evidence="6">LysR family transcriptional regulator</fullName>
    </submittedName>
</protein>
<reference evidence="6" key="1">
    <citation type="journal article" date="2021" name="PeerJ">
        <title>Extensive microbial diversity within the chicken gut microbiome revealed by metagenomics and culture.</title>
        <authorList>
            <person name="Gilroy R."/>
            <person name="Ravi A."/>
            <person name="Getino M."/>
            <person name="Pursley I."/>
            <person name="Horton D.L."/>
            <person name="Alikhan N.F."/>
            <person name="Baker D."/>
            <person name="Gharbi K."/>
            <person name="Hall N."/>
            <person name="Watson M."/>
            <person name="Adriaenssens E.M."/>
            <person name="Foster-Nyarko E."/>
            <person name="Jarju S."/>
            <person name="Secka A."/>
            <person name="Antonio M."/>
            <person name="Oren A."/>
            <person name="Chaudhuri R.R."/>
            <person name="La Ragione R."/>
            <person name="Hildebrand F."/>
            <person name="Pallen M.J."/>
        </authorList>
    </citation>
    <scope>NUCLEOTIDE SEQUENCE</scope>
    <source>
        <strain evidence="6">CHK183-5548</strain>
    </source>
</reference>
<comment type="similarity">
    <text evidence="1">Belongs to the LysR transcriptional regulatory family.</text>
</comment>
<keyword evidence="2" id="KW-0805">Transcription regulation</keyword>
<dbReference type="Proteomes" id="UP000823883">
    <property type="component" value="Unassembled WGS sequence"/>
</dbReference>
<dbReference type="PRINTS" id="PR00039">
    <property type="entry name" value="HTHLYSR"/>
</dbReference>
<evidence type="ECO:0000313" key="6">
    <source>
        <dbReference type="EMBL" id="HJC48874.1"/>
    </source>
</evidence>
<evidence type="ECO:0000259" key="5">
    <source>
        <dbReference type="PROSITE" id="PS50931"/>
    </source>
</evidence>
<feature type="domain" description="HTH lysR-type" evidence="5">
    <location>
        <begin position="2"/>
        <end position="59"/>
    </location>
</feature>
<dbReference type="SUPFAM" id="SSF46785">
    <property type="entry name" value="Winged helix' DNA-binding domain"/>
    <property type="match status" value="1"/>
</dbReference>
<evidence type="ECO:0000313" key="7">
    <source>
        <dbReference type="Proteomes" id="UP000823883"/>
    </source>
</evidence>
<dbReference type="EMBL" id="DWWL01000083">
    <property type="protein sequence ID" value="HJC48874.1"/>
    <property type="molecule type" value="Genomic_DNA"/>
</dbReference>
<dbReference type="Gene3D" id="1.10.10.10">
    <property type="entry name" value="Winged helix-like DNA-binding domain superfamily/Winged helix DNA-binding domain"/>
    <property type="match status" value="1"/>
</dbReference>
<proteinExistence type="inferred from homology"/>
<evidence type="ECO:0000256" key="2">
    <source>
        <dbReference type="ARBA" id="ARBA00023015"/>
    </source>
</evidence>
<evidence type="ECO:0000256" key="4">
    <source>
        <dbReference type="ARBA" id="ARBA00023163"/>
    </source>
</evidence>
<sequence length="287" mass="32352">MIDLEELNQFAVFAEEGTLSGAAEKLHISQPTLSRTMRKLEDVFGVKLFVRGKNRIELNETGWKAAERAKNLLAEAEETVRQVREFDRKLHTITVESCAPAPLWYLLPILSGKFPGMAVSSAISEGADILSRVVAGDCEVGVLPEEVSLDGIRCVPFLREELYVCFPKDHALADRKTVTFQMLNGFNCLLRSEIGFWDELSRRKMPASRFLVQSNEFEMEELIRNSSLPCFATNLSIGRGEAVKERITVPISDPEAKVVYCLIYQEKKREYEEAAMKAQTLLSQTLL</sequence>
<dbReference type="InterPro" id="IPR005119">
    <property type="entry name" value="LysR_subst-bd"/>
</dbReference>
<dbReference type="InterPro" id="IPR036388">
    <property type="entry name" value="WH-like_DNA-bd_sf"/>
</dbReference>
<keyword evidence="3" id="KW-0238">DNA-binding</keyword>
<dbReference type="CDD" id="cd05466">
    <property type="entry name" value="PBP2_LTTR_substrate"/>
    <property type="match status" value="1"/>
</dbReference>
<gene>
    <name evidence="6" type="ORF">IAA04_12570</name>
</gene>
<evidence type="ECO:0000256" key="3">
    <source>
        <dbReference type="ARBA" id="ARBA00023125"/>
    </source>
</evidence>
<comment type="caution">
    <text evidence="6">The sequence shown here is derived from an EMBL/GenBank/DDBJ whole genome shotgun (WGS) entry which is preliminary data.</text>
</comment>
<dbReference type="InterPro" id="IPR036390">
    <property type="entry name" value="WH_DNA-bd_sf"/>
</dbReference>
<dbReference type="Pfam" id="PF00126">
    <property type="entry name" value="HTH_1"/>
    <property type="match status" value="1"/>
</dbReference>
<dbReference type="GO" id="GO:0003700">
    <property type="term" value="F:DNA-binding transcription factor activity"/>
    <property type="evidence" value="ECO:0007669"/>
    <property type="project" value="InterPro"/>
</dbReference>
<dbReference type="GO" id="GO:0003677">
    <property type="term" value="F:DNA binding"/>
    <property type="evidence" value="ECO:0007669"/>
    <property type="project" value="UniProtKB-KW"/>
</dbReference>
<evidence type="ECO:0000256" key="1">
    <source>
        <dbReference type="ARBA" id="ARBA00009437"/>
    </source>
</evidence>
<dbReference type="Gene3D" id="3.40.190.290">
    <property type="match status" value="1"/>
</dbReference>
<dbReference type="AlphaFoldDB" id="A0A9D2PEQ7"/>
<dbReference type="PANTHER" id="PTHR30346">
    <property type="entry name" value="TRANSCRIPTIONAL DUAL REGULATOR HCAR-RELATED"/>
    <property type="match status" value="1"/>
</dbReference>
<keyword evidence="4" id="KW-0804">Transcription</keyword>
<dbReference type="GO" id="GO:0032993">
    <property type="term" value="C:protein-DNA complex"/>
    <property type="evidence" value="ECO:0007669"/>
    <property type="project" value="TreeGrafter"/>
</dbReference>
<reference evidence="6" key="2">
    <citation type="submission" date="2021-04" db="EMBL/GenBank/DDBJ databases">
        <authorList>
            <person name="Gilroy R."/>
        </authorList>
    </citation>
    <scope>NUCLEOTIDE SEQUENCE</scope>
    <source>
        <strain evidence="6">CHK183-5548</strain>
    </source>
</reference>
<dbReference type="Pfam" id="PF03466">
    <property type="entry name" value="LysR_substrate"/>
    <property type="match status" value="1"/>
</dbReference>
<dbReference type="InterPro" id="IPR000847">
    <property type="entry name" value="LysR_HTH_N"/>
</dbReference>
<dbReference type="PANTHER" id="PTHR30346:SF0">
    <property type="entry name" value="HCA OPERON TRANSCRIPTIONAL ACTIVATOR HCAR"/>
    <property type="match status" value="1"/>
</dbReference>
<dbReference type="PROSITE" id="PS50931">
    <property type="entry name" value="HTH_LYSR"/>
    <property type="match status" value="1"/>
</dbReference>
<accession>A0A9D2PEQ7</accession>
<dbReference type="SUPFAM" id="SSF53850">
    <property type="entry name" value="Periplasmic binding protein-like II"/>
    <property type="match status" value="1"/>
</dbReference>
<name>A0A9D2PEQ7_9FIRM</name>